<evidence type="ECO:0000256" key="4">
    <source>
        <dbReference type="ARBA" id="ARBA00022884"/>
    </source>
</evidence>
<evidence type="ECO:0000256" key="6">
    <source>
        <dbReference type="ARBA" id="ARBA00023274"/>
    </source>
</evidence>
<dbReference type="HAMAP" id="MF_01333_B">
    <property type="entry name" value="Ribosomal_uL5_B"/>
    <property type="match status" value="1"/>
</dbReference>
<dbReference type="PROSITE" id="PS00358">
    <property type="entry name" value="RIBOSOMAL_L5"/>
    <property type="match status" value="1"/>
</dbReference>
<dbReference type="GO" id="GO:0019843">
    <property type="term" value="F:rRNA binding"/>
    <property type="evidence" value="ECO:0007669"/>
    <property type="project" value="UniProtKB-UniRule"/>
</dbReference>
<keyword evidence="2 8" id="KW-0820">tRNA-binding</keyword>
<gene>
    <name evidence="8 12" type="primary">rplE</name>
    <name evidence="12" type="ORF">BV98_001577</name>
</gene>
<evidence type="ECO:0000256" key="9">
    <source>
        <dbReference type="RuleBase" id="RU003930"/>
    </source>
</evidence>
<feature type="domain" description="Large ribosomal subunit protein uL5 N-terminal" evidence="10">
    <location>
        <begin position="29"/>
        <end position="85"/>
    </location>
</feature>
<evidence type="ECO:0000313" key="12">
    <source>
        <dbReference type="EMBL" id="KFG90374.1"/>
    </source>
</evidence>
<dbReference type="InterPro" id="IPR031310">
    <property type="entry name" value="Ribosomal_uL5_N"/>
</dbReference>
<evidence type="ECO:0000259" key="11">
    <source>
        <dbReference type="Pfam" id="PF00673"/>
    </source>
</evidence>
<protein>
    <recommendedName>
        <fullName evidence="7 8">Large ribosomal subunit protein uL5</fullName>
    </recommendedName>
</protein>
<dbReference type="AlphaFoldDB" id="A0A086PAF6"/>
<dbReference type="InterPro" id="IPR002132">
    <property type="entry name" value="Ribosomal_uL5"/>
</dbReference>
<evidence type="ECO:0000256" key="7">
    <source>
        <dbReference type="ARBA" id="ARBA00035245"/>
    </source>
</evidence>
<dbReference type="EMBL" id="JFZA02000012">
    <property type="protein sequence ID" value="KFG90374.1"/>
    <property type="molecule type" value="Genomic_DNA"/>
</dbReference>
<keyword evidence="4 8" id="KW-0694">RNA-binding</keyword>
<dbReference type="SUPFAM" id="SSF55282">
    <property type="entry name" value="RL5-like"/>
    <property type="match status" value="1"/>
</dbReference>
<keyword evidence="3 8" id="KW-0699">rRNA-binding</keyword>
<dbReference type="GO" id="GO:0005840">
    <property type="term" value="C:ribosome"/>
    <property type="evidence" value="ECO:0007669"/>
    <property type="project" value="UniProtKB-KW"/>
</dbReference>
<dbReference type="Gene3D" id="3.30.1440.10">
    <property type="match status" value="1"/>
</dbReference>
<dbReference type="eggNOG" id="COG0094">
    <property type="taxonomic scope" value="Bacteria"/>
</dbReference>
<accession>A0A086PAF6</accession>
<comment type="caution">
    <text evidence="12">The sequence shown here is derived from an EMBL/GenBank/DDBJ whole genome shotgun (WGS) entry which is preliminary data.</text>
</comment>
<evidence type="ECO:0000256" key="2">
    <source>
        <dbReference type="ARBA" id="ARBA00022555"/>
    </source>
</evidence>
<evidence type="ECO:0000259" key="10">
    <source>
        <dbReference type="Pfam" id="PF00281"/>
    </source>
</evidence>
<evidence type="ECO:0000313" key="13">
    <source>
        <dbReference type="Proteomes" id="UP000024284"/>
    </source>
</evidence>
<dbReference type="PATRIC" id="fig|1219045.3.peg.1610"/>
<dbReference type="GO" id="GO:0000049">
    <property type="term" value="F:tRNA binding"/>
    <property type="evidence" value="ECO:0007669"/>
    <property type="project" value="UniProtKB-UniRule"/>
</dbReference>
<evidence type="ECO:0000256" key="8">
    <source>
        <dbReference type="HAMAP-Rule" id="MF_01333"/>
    </source>
</evidence>
<sequence>MSDKYTPRSKAQYDAEIVKAMTEKFGYKNVMEVPKIEKITLNMGVGEATQDKKKVTSAAEEMELIAGQKPVITKARKSIAQFKLREGMPIGAKVTLRRERMYEFLDRLINVALPRVRDFRGLNPKSFDGRGNYAFGIKEQIIFPEINYDRIDKVRGMDIIVTTTAKTDEEARELLRLFGFPFPLEEQKQAA</sequence>
<dbReference type="InterPro" id="IPR020930">
    <property type="entry name" value="Ribosomal_uL5_bac-type"/>
</dbReference>
<feature type="domain" description="Large ribosomal subunit protein uL5 C-terminal" evidence="11">
    <location>
        <begin position="89"/>
        <end position="182"/>
    </location>
</feature>
<name>A0A086PAF6_SPHHM</name>
<proteinExistence type="inferred from homology"/>
<dbReference type="FunFam" id="3.30.1440.10:FF:000001">
    <property type="entry name" value="50S ribosomal protein L5"/>
    <property type="match status" value="1"/>
</dbReference>
<keyword evidence="5 8" id="KW-0689">Ribosomal protein</keyword>
<reference evidence="12" key="1">
    <citation type="submission" date="2014-08" db="EMBL/GenBank/DDBJ databases">
        <title>Draft genome sequences of Sphingobium herbicidovorans.</title>
        <authorList>
            <person name="Gan H.M."/>
            <person name="Gan H.Y."/>
            <person name="Savka M.A."/>
        </authorList>
    </citation>
    <scope>NUCLEOTIDE SEQUENCE [LARGE SCALE GENOMIC DNA]</scope>
    <source>
        <strain evidence="12">NBRC 16415</strain>
    </source>
</reference>
<dbReference type="PANTHER" id="PTHR11994">
    <property type="entry name" value="60S RIBOSOMAL PROTEIN L11-RELATED"/>
    <property type="match status" value="1"/>
</dbReference>
<evidence type="ECO:0000256" key="5">
    <source>
        <dbReference type="ARBA" id="ARBA00022980"/>
    </source>
</evidence>
<dbReference type="InterPro" id="IPR022803">
    <property type="entry name" value="Ribosomal_uL5_dom_sf"/>
</dbReference>
<evidence type="ECO:0000256" key="1">
    <source>
        <dbReference type="ARBA" id="ARBA00008553"/>
    </source>
</evidence>
<dbReference type="InterPro" id="IPR031309">
    <property type="entry name" value="Ribosomal_uL5_C"/>
</dbReference>
<dbReference type="Proteomes" id="UP000024284">
    <property type="component" value="Unassembled WGS sequence"/>
</dbReference>
<dbReference type="Pfam" id="PF00673">
    <property type="entry name" value="Ribosomal_L5_C"/>
    <property type="match status" value="1"/>
</dbReference>
<dbReference type="Pfam" id="PF00281">
    <property type="entry name" value="Ribosomal_L5"/>
    <property type="match status" value="1"/>
</dbReference>
<comment type="function">
    <text evidence="8">This is 1 of the proteins that bind and probably mediate the attachment of the 5S RNA into the large ribosomal subunit, where it forms part of the central protuberance. In the 70S ribosome it contacts protein S13 of the 30S subunit (bridge B1b), connecting the 2 subunits; this bridge is implicated in subunit movement. Contacts the P site tRNA; the 5S rRNA and some of its associated proteins might help stabilize positioning of ribosome-bound tRNAs.</text>
</comment>
<comment type="similarity">
    <text evidence="1 8 9">Belongs to the universal ribosomal protein uL5 family.</text>
</comment>
<dbReference type="PIRSF" id="PIRSF002161">
    <property type="entry name" value="Ribosomal_L5"/>
    <property type="match status" value="1"/>
</dbReference>
<organism evidence="12 13">
    <name type="scientific">Sphingobium herbicidovorans (strain ATCC 700291 / DSM 11019 / CCUG 56400 / KCTC 2939 / LMG 18315 / NBRC 16415 / MH)</name>
    <name type="common">Sphingomonas herbicidovorans</name>
    <dbReference type="NCBI Taxonomy" id="1219045"/>
    <lineage>
        <taxon>Bacteria</taxon>
        <taxon>Pseudomonadati</taxon>
        <taxon>Pseudomonadota</taxon>
        <taxon>Alphaproteobacteria</taxon>
        <taxon>Sphingomonadales</taxon>
        <taxon>Sphingomonadaceae</taxon>
        <taxon>Sphingobium</taxon>
    </lineage>
</organism>
<dbReference type="NCBIfam" id="NF000585">
    <property type="entry name" value="PRK00010.1"/>
    <property type="match status" value="1"/>
</dbReference>
<dbReference type="GO" id="GO:0006412">
    <property type="term" value="P:translation"/>
    <property type="evidence" value="ECO:0007669"/>
    <property type="project" value="UniProtKB-UniRule"/>
</dbReference>
<keyword evidence="6 8" id="KW-0687">Ribonucleoprotein</keyword>
<dbReference type="RefSeq" id="WP_037464441.1">
    <property type="nucleotide sequence ID" value="NZ_BCZD01000005.1"/>
</dbReference>
<keyword evidence="13" id="KW-1185">Reference proteome</keyword>
<comment type="subunit">
    <text evidence="8">Part of the 50S ribosomal subunit; part of the 5S rRNA/L5/L18/L25 subcomplex. Contacts the 5S rRNA and the P site tRNA. Forms a bridge to the 30S subunit in the 70S ribosome.</text>
</comment>
<dbReference type="OrthoDB" id="9806626at2"/>
<dbReference type="STRING" id="76947.GCA_002080435_01413"/>
<dbReference type="InterPro" id="IPR020929">
    <property type="entry name" value="Ribosomal_uL5_CS"/>
</dbReference>
<dbReference type="GO" id="GO:0003735">
    <property type="term" value="F:structural constituent of ribosome"/>
    <property type="evidence" value="ECO:0007669"/>
    <property type="project" value="InterPro"/>
</dbReference>
<dbReference type="GO" id="GO:1990904">
    <property type="term" value="C:ribonucleoprotein complex"/>
    <property type="evidence" value="ECO:0007669"/>
    <property type="project" value="UniProtKB-KW"/>
</dbReference>
<evidence type="ECO:0000256" key="3">
    <source>
        <dbReference type="ARBA" id="ARBA00022730"/>
    </source>
</evidence>